<keyword evidence="3" id="KW-0560">Oxidoreductase</keyword>
<proteinExistence type="inferred from homology"/>
<dbReference type="GO" id="GO:0016491">
    <property type="term" value="F:oxidoreductase activity"/>
    <property type="evidence" value="ECO:0007669"/>
    <property type="project" value="UniProtKB-KW"/>
</dbReference>
<dbReference type="InterPro" id="IPR020904">
    <property type="entry name" value="Sc_DH/Rdtase_CS"/>
</dbReference>
<dbReference type="AlphaFoldDB" id="A0ABC8XJ80"/>
<reference evidence="6" key="1">
    <citation type="submission" date="2024-10" db="EMBL/GenBank/DDBJ databases">
        <authorList>
            <person name="Ryan C."/>
        </authorList>
    </citation>
    <scope>NUCLEOTIDE SEQUENCE [LARGE SCALE GENOMIC DNA]</scope>
</reference>
<dbReference type="EMBL" id="OZ075123">
    <property type="protein sequence ID" value="CAL4919697.1"/>
    <property type="molecule type" value="Genomic_DNA"/>
</dbReference>
<dbReference type="InterPro" id="IPR036291">
    <property type="entry name" value="NAD(P)-bd_dom_sf"/>
</dbReference>
<evidence type="ECO:0000256" key="3">
    <source>
        <dbReference type="ARBA" id="ARBA00023002"/>
    </source>
</evidence>
<dbReference type="Gene3D" id="3.40.50.720">
    <property type="entry name" value="NAD(P)-binding Rossmann-like Domain"/>
    <property type="match status" value="1"/>
</dbReference>
<protein>
    <submittedName>
        <fullName evidence="6">Uncharacterized protein</fullName>
    </submittedName>
</protein>
<accession>A0ABC8XJ80</accession>
<dbReference type="Pfam" id="PF00106">
    <property type="entry name" value="adh_short"/>
    <property type="match status" value="1"/>
</dbReference>
<dbReference type="EMBL" id="OZ075124">
    <property type="protein sequence ID" value="CAL4927981.1"/>
    <property type="molecule type" value="Genomic_DNA"/>
</dbReference>
<dbReference type="PANTHER" id="PTHR43490">
    <property type="entry name" value="(+)-NEOMENTHOL DEHYDROGENASE"/>
    <property type="match status" value="1"/>
</dbReference>
<evidence type="ECO:0000313" key="6">
    <source>
        <dbReference type="EMBL" id="CAL4927981.1"/>
    </source>
</evidence>
<organism evidence="6 7">
    <name type="scientific">Urochloa decumbens</name>
    <dbReference type="NCBI Taxonomy" id="240449"/>
    <lineage>
        <taxon>Eukaryota</taxon>
        <taxon>Viridiplantae</taxon>
        <taxon>Streptophyta</taxon>
        <taxon>Embryophyta</taxon>
        <taxon>Tracheophyta</taxon>
        <taxon>Spermatophyta</taxon>
        <taxon>Magnoliopsida</taxon>
        <taxon>Liliopsida</taxon>
        <taxon>Poales</taxon>
        <taxon>Poaceae</taxon>
        <taxon>PACMAD clade</taxon>
        <taxon>Panicoideae</taxon>
        <taxon>Panicodae</taxon>
        <taxon>Paniceae</taxon>
        <taxon>Melinidinae</taxon>
        <taxon>Urochloa</taxon>
    </lineage>
</organism>
<dbReference type="Proteomes" id="UP001497457">
    <property type="component" value="Chromosome 14rd"/>
</dbReference>
<dbReference type="PRINTS" id="PR00080">
    <property type="entry name" value="SDRFAMILY"/>
</dbReference>
<name>A0ABC8XJ80_9POAL</name>
<dbReference type="InterPro" id="IPR002347">
    <property type="entry name" value="SDR_fam"/>
</dbReference>
<sequence length="319" mass="33780">MEGSISNLPSTRIAVLTGGNKGIGLEVCRQLAGNGVTVVLTARDETRGAAAVEKLRGLGLSNVIFHQLEITDAPSIARLAGFLTTRFGKLDILVNNAGVVGLEYLQDHIDGTSTTSDKFAGIVDAYERIDLLLKWCLRETCDAGKACLRTNYHGTKQVIGALLPLLLASDDGRIVNVSSELGLLRLFGDEALRRELDDVESLSEERVDAVVAAFARDLEATAGVAAAAEATARGWPAGAMAAYAVSKAALNAYSRVLARRHPSLRVNCVHPGFVRTDMTVNFGLLPPEEGAARVVAVALLPAGGPTGAYFQDRQQAPFV</sequence>
<dbReference type="Pfam" id="PF13561">
    <property type="entry name" value="adh_short_C2"/>
    <property type="match status" value="1"/>
</dbReference>
<dbReference type="SUPFAM" id="SSF51735">
    <property type="entry name" value="NAD(P)-binding Rossmann-fold domains"/>
    <property type="match status" value="1"/>
</dbReference>
<dbReference type="FunFam" id="3.40.50.720:FF:000396">
    <property type="entry name" value="(+)-neomenthol dehydrogenase"/>
    <property type="match status" value="1"/>
</dbReference>
<keyword evidence="2" id="KW-0521">NADP</keyword>
<dbReference type="PRINTS" id="PR00081">
    <property type="entry name" value="GDHRDH"/>
</dbReference>
<dbReference type="PANTHER" id="PTHR43490:SF88">
    <property type="entry name" value="SHORT-CHAIN DEHYDROGENASE_REDUCTASE"/>
    <property type="match status" value="1"/>
</dbReference>
<comment type="similarity">
    <text evidence="1 4">Belongs to the short-chain dehydrogenases/reductases (SDR) family.</text>
</comment>
<evidence type="ECO:0000256" key="1">
    <source>
        <dbReference type="ARBA" id="ARBA00006484"/>
    </source>
</evidence>
<evidence type="ECO:0000313" key="7">
    <source>
        <dbReference type="Proteomes" id="UP001497457"/>
    </source>
</evidence>
<evidence type="ECO:0000256" key="2">
    <source>
        <dbReference type="ARBA" id="ARBA00022857"/>
    </source>
</evidence>
<evidence type="ECO:0000256" key="4">
    <source>
        <dbReference type="RuleBase" id="RU000363"/>
    </source>
</evidence>
<gene>
    <name evidence="5" type="ORF">URODEC1_LOCUS19965</name>
    <name evidence="6" type="ORF">URODEC1_LOCUS24904</name>
</gene>
<dbReference type="PROSITE" id="PS00061">
    <property type="entry name" value="ADH_SHORT"/>
    <property type="match status" value="1"/>
</dbReference>
<dbReference type="Proteomes" id="UP001497457">
    <property type="component" value="Chromosome 13rd"/>
</dbReference>
<keyword evidence="7" id="KW-1185">Reference proteome</keyword>
<evidence type="ECO:0000313" key="5">
    <source>
        <dbReference type="EMBL" id="CAL4919697.1"/>
    </source>
</evidence>